<dbReference type="PANTHER" id="PTHR37313">
    <property type="entry name" value="UPF0749 PROTEIN RV1825"/>
    <property type="match status" value="1"/>
</dbReference>
<organism evidence="2 3">
    <name type="scientific">Brachybacterium ginsengisoli</name>
    <dbReference type="NCBI Taxonomy" id="1331682"/>
    <lineage>
        <taxon>Bacteria</taxon>
        <taxon>Bacillati</taxon>
        <taxon>Actinomycetota</taxon>
        <taxon>Actinomycetes</taxon>
        <taxon>Micrococcales</taxon>
        <taxon>Dermabacteraceae</taxon>
        <taxon>Brachybacterium</taxon>
    </lineage>
</organism>
<dbReference type="EMBL" id="CP023564">
    <property type="protein sequence ID" value="ATG54883.1"/>
    <property type="molecule type" value="Genomic_DNA"/>
</dbReference>
<dbReference type="Pfam" id="PF05949">
    <property type="entry name" value="DUF881"/>
    <property type="match status" value="1"/>
</dbReference>
<evidence type="ECO:0000313" key="3">
    <source>
        <dbReference type="Proteomes" id="UP000217889"/>
    </source>
</evidence>
<name>A0A291GXG5_9MICO</name>
<gene>
    <name evidence="2" type="ORF">CFK41_08995</name>
</gene>
<dbReference type="KEGG" id="bgg:CFK41_08995"/>
<dbReference type="GO" id="GO:0005886">
    <property type="term" value="C:plasma membrane"/>
    <property type="evidence" value="ECO:0007669"/>
    <property type="project" value="TreeGrafter"/>
</dbReference>
<dbReference type="Gene3D" id="3.30.70.1880">
    <property type="entry name" value="Protein of unknown function DUF881"/>
    <property type="match status" value="1"/>
</dbReference>
<dbReference type="InterPro" id="IPR010273">
    <property type="entry name" value="DUF881"/>
</dbReference>
<dbReference type="RefSeq" id="WP_096799348.1">
    <property type="nucleotide sequence ID" value="NZ_CP023564.1"/>
</dbReference>
<dbReference type="OrthoDB" id="3211287at2"/>
<evidence type="ECO:0000256" key="1">
    <source>
        <dbReference type="ARBA" id="ARBA00009108"/>
    </source>
</evidence>
<evidence type="ECO:0000313" key="2">
    <source>
        <dbReference type="EMBL" id="ATG54883.1"/>
    </source>
</evidence>
<dbReference type="Proteomes" id="UP000217889">
    <property type="component" value="Chromosome"/>
</dbReference>
<keyword evidence="3" id="KW-1185">Reference proteome</keyword>
<comment type="similarity">
    <text evidence="1">Belongs to the UPF0749 family.</text>
</comment>
<proteinExistence type="inferred from homology"/>
<accession>A0A291GXG5</accession>
<reference evidence="2 3" key="1">
    <citation type="journal article" date="2014" name="Int. J. Syst. Evol. Microbiol.">
        <title>Brachybacterium ginsengisoli sp. nov., isolated from soil of a ginseng field.</title>
        <authorList>
            <person name="Hoang V.A."/>
            <person name="Kim Y.J."/>
            <person name="Nguyen N.L."/>
            <person name="Yang D.C."/>
        </authorList>
    </citation>
    <scope>NUCLEOTIDE SEQUENCE [LARGE SCALE GENOMIC DNA]</scope>
    <source>
        <strain evidence="2 3">DCY80</strain>
    </source>
</reference>
<dbReference type="AlphaFoldDB" id="A0A291GXG5"/>
<sequence>MTDGTRTPESPDQQRLVWRRLGDSLRPQATTAQVIVGLLCLLLGLSIAAQVRQGEDSLEGASQQELVRLLDESGRHSSDLEVENAELERTLETLRSGREDDVAAQNAAEERLSDLEILAGTVPATGRGAVITIADPEQGVRASTLLGVVQELRNAGAEVIQIGDVRVVASTSITTAPGGGLLVDGTAIGSPYEIRAIGDPAVMEPALRIPGGAADSVAGDGGSLAAIADDDVRIDATVQLSAPEHSRVVK</sequence>
<evidence type="ECO:0008006" key="4">
    <source>
        <dbReference type="Google" id="ProtNLM"/>
    </source>
</evidence>
<protein>
    <recommendedName>
        <fullName evidence="4">DUF881 domain-containing protein</fullName>
    </recommendedName>
</protein>
<dbReference type="PANTHER" id="PTHR37313:SF2">
    <property type="entry name" value="UPF0749 PROTEIN YLXX"/>
    <property type="match status" value="1"/>
</dbReference>